<dbReference type="EMBL" id="DVHE01000033">
    <property type="protein sequence ID" value="HIR50459.1"/>
    <property type="molecule type" value="Genomic_DNA"/>
</dbReference>
<protein>
    <submittedName>
        <fullName evidence="8">TM2 domain-containing protein</fullName>
    </submittedName>
</protein>
<evidence type="ECO:0000256" key="6">
    <source>
        <dbReference type="SAM" id="Phobius"/>
    </source>
</evidence>
<dbReference type="InterPro" id="IPR007829">
    <property type="entry name" value="TM2"/>
</dbReference>
<feature type="transmembrane region" description="Helical" evidence="6">
    <location>
        <begin position="40"/>
        <end position="66"/>
    </location>
</feature>
<feature type="region of interest" description="Disordered" evidence="5">
    <location>
        <begin position="84"/>
        <end position="104"/>
    </location>
</feature>
<name>A0A9D1DGZ9_9FIRM</name>
<comment type="subcellular location">
    <subcellularLocation>
        <location evidence="1">Membrane</location>
        <topology evidence="1">Multi-pass membrane protein</topology>
    </subcellularLocation>
</comment>
<reference evidence="8" key="1">
    <citation type="submission" date="2020-10" db="EMBL/GenBank/DDBJ databases">
        <authorList>
            <person name="Gilroy R."/>
        </authorList>
    </citation>
    <scope>NUCLEOTIDE SEQUENCE</scope>
    <source>
        <strain evidence="8">ChiBcec15-4380</strain>
    </source>
</reference>
<dbReference type="InterPro" id="IPR050932">
    <property type="entry name" value="TM2D1-3-like"/>
</dbReference>
<keyword evidence="3 6" id="KW-1133">Transmembrane helix</keyword>
<keyword evidence="2 6" id="KW-0812">Transmembrane</keyword>
<gene>
    <name evidence="8" type="ORF">IAA53_04110</name>
</gene>
<evidence type="ECO:0000256" key="2">
    <source>
        <dbReference type="ARBA" id="ARBA00022692"/>
    </source>
</evidence>
<evidence type="ECO:0000256" key="4">
    <source>
        <dbReference type="ARBA" id="ARBA00023136"/>
    </source>
</evidence>
<proteinExistence type="predicted"/>
<evidence type="ECO:0000259" key="7">
    <source>
        <dbReference type="Pfam" id="PF05154"/>
    </source>
</evidence>
<comment type="caution">
    <text evidence="8">The sequence shown here is derived from an EMBL/GenBank/DDBJ whole genome shotgun (WGS) entry which is preliminary data.</text>
</comment>
<dbReference type="PANTHER" id="PTHR21016:SF25">
    <property type="entry name" value="TM2 DOMAIN-CONTAINING PROTEIN DDB_G0277895-RELATED"/>
    <property type="match status" value="1"/>
</dbReference>
<evidence type="ECO:0000313" key="9">
    <source>
        <dbReference type="Proteomes" id="UP000824239"/>
    </source>
</evidence>
<dbReference type="Pfam" id="PF05154">
    <property type="entry name" value="TM2"/>
    <property type="match status" value="1"/>
</dbReference>
<dbReference type="PANTHER" id="PTHR21016">
    <property type="entry name" value="BETA-AMYLOID BINDING PROTEIN-RELATED"/>
    <property type="match status" value="1"/>
</dbReference>
<evidence type="ECO:0000256" key="5">
    <source>
        <dbReference type="SAM" id="MobiDB-lite"/>
    </source>
</evidence>
<evidence type="ECO:0000256" key="1">
    <source>
        <dbReference type="ARBA" id="ARBA00004141"/>
    </source>
</evidence>
<organism evidence="8 9">
    <name type="scientific">Candidatus Avoscillospira avicola</name>
    <dbReference type="NCBI Taxonomy" id="2840706"/>
    <lineage>
        <taxon>Bacteria</taxon>
        <taxon>Bacillati</taxon>
        <taxon>Bacillota</taxon>
        <taxon>Clostridia</taxon>
        <taxon>Eubacteriales</taxon>
        <taxon>Oscillospiraceae</taxon>
        <taxon>Oscillospiraceae incertae sedis</taxon>
        <taxon>Candidatus Avoscillospira</taxon>
    </lineage>
</organism>
<reference evidence="8" key="2">
    <citation type="journal article" date="2021" name="PeerJ">
        <title>Extensive microbial diversity within the chicken gut microbiome revealed by metagenomics and culture.</title>
        <authorList>
            <person name="Gilroy R."/>
            <person name="Ravi A."/>
            <person name="Getino M."/>
            <person name="Pursley I."/>
            <person name="Horton D.L."/>
            <person name="Alikhan N.F."/>
            <person name="Baker D."/>
            <person name="Gharbi K."/>
            <person name="Hall N."/>
            <person name="Watson M."/>
            <person name="Adriaenssens E.M."/>
            <person name="Foster-Nyarko E."/>
            <person name="Jarju S."/>
            <person name="Secka A."/>
            <person name="Antonio M."/>
            <person name="Oren A."/>
            <person name="Chaudhuri R.R."/>
            <person name="La Ragione R."/>
            <person name="Hildebrand F."/>
            <person name="Pallen M.J."/>
        </authorList>
    </citation>
    <scope>NUCLEOTIDE SEQUENCE</scope>
    <source>
        <strain evidence="8">ChiBcec15-4380</strain>
    </source>
</reference>
<evidence type="ECO:0000256" key="3">
    <source>
        <dbReference type="ARBA" id="ARBA00022989"/>
    </source>
</evidence>
<accession>A0A9D1DGZ9</accession>
<dbReference type="GO" id="GO:0016020">
    <property type="term" value="C:membrane"/>
    <property type="evidence" value="ECO:0007669"/>
    <property type="project" value="UniProtKB-SubCell"/>
</dbReference>
<feature type="domain" description="TM2" evidence="7">
    <location>
        <begin position="10"/>
        <end position="58"/>
    </location>
</feature>
<evidence type="ECO:0000313" key="8">
    <source>
        <dbReference type="EMBL" id="HIR50459.1"/>
    </source>
</evidence>
<feature type="compositionally biased region" description="Acidic residues" evidence="5">
    <location>
        <begin position="89"/>
        <end position="104"/>
    </location>
</feature>
<sequence length="104" mass="11136">MPAAQRPTSPKSKAVVLPLCIFLGVLGVHRYYVGKIGTGVIWTLTAGFFGIGWIVDIFTVALGGFYDVNGYVVRFHPTEAELAAAESAQSEDGEDLAEDDATEE</sequence>
<dbReference type="Proteomes" id="UP000824239">
    <property type="component" value="Unassembled WGS sequence"/>
</dbReference>
<keyword evidence="4 6" id="KW-0472">Membrane</keyword>
<dbReference type="AlphaFoldDB" id="A0A9D1DGZ9"/>